<organism evidence="2 3">
    <name type="scientific">Fistulina hepatica ATCC 64428</name>
    <dbReference type="NCBI Taxonomy" id="1128425"/>
    <lineage>
        <taxon>Eukaryota</taxon>
        <taxon>Fungi</taxon>
        <taxon>Dikarya</taxon>
        <taxon>Basidiomycota</taxon>
        <taxon>Agaricomycotina</taxon>
        <taxon>Agaricomycetes</taxon>
        <taxon>Agaricomycetidae</taxon>
        <taxon>Agaricales</taxon>
        <taxon>Fistulinaceae</taxon>
        <taxon>Fistulina</taxon>
    </lineage>
</organism>
<reference evidence="2 3" key="1">
    <citation type="journal article" date="2015" name="Fungal Genet. Biol.">
        <title>Evolution of novel wood decay mechanisms in Agaricales revealed by the genome sequences of Fistulina hepatica and Cylindrobasidium torrendii.</title>
        <authorList>
            <person name="Floudas D."/>
            <person name="Held B.W."/>
            <person name="Riley R."/>
            <person name="Nagy L.G."/>
            <person name="Koehler G."/>
            <person name="Ransdell A.S."/>
            <person name="Younus H."/>
            <person name="Chow J."/>
            <person name="Chiniquy J."/>
            <person name="Lipzen A."/>
            <person name="Tritt A."/>
            <person name="Sun H."/>
            <person name="Haridas S."/>
            <person name="LaButti K."/>
            <person name="Ohm R.A."/>
            <person name="Kues U."/>
            <person name="Blanchette R.A."/>
            <person name="Grigoriev I.V."/>
            <person name="Minto R.E."/>
            <person name="Hibbett D.S."/>
        </authorList>
    </citation>
    <scope>NUCLEOTIDE SEQUENCE [LARGE SCALE GENOMIC DNA]</scope>
    <source>
        <strain evidence="2 3">ATCC 64428</strain>
    </source>
</reference>
<dbReference type="AlphaFoldDB" id="A0A0D7A1M9"/>
<name>A0A0D7A1M9_9AGAR</name>
<feature type="compositionally biased region" description="Low complexity" evidence="1">
    <location>
        <begin position="256"/>
        <end position="268"/>
    </location>
</feature>
<sequence>MSTSPKFFSRRKHRKRFSVTHLSVDTTATLPEYIQVPEDEQPPDYPSSAEDADEETDSEDQDIVVRRSVLTPPISAPLQRRSPPRRNPYRRRQSTDAHLDSLLERSVHALEMSNTLLQSSMSTNTSLSNFFGPDATSRDDILEARAIGLSRRIHRTGNVQTSWADDLEEISRGVDDLLSNMDSGVSCSLPSLTTSPLRQPQHEEVHRHAQDSRTGLRFAYQPRIALISPPPRALTQYIASDDHSIALPSTLGLRASSSTHSSPSQQRSPQERQEAVLSLPETPAHSKLAAFIADAPPAPSAKPGLLRRRSDGGTRFHYSTPSLLDSVSHDGGLRRTRSQTPQRPLVQTPTVKRTMTPPQEEASLCSGSSSEGVHAHLTVSSLRKILHNQPEVQKPVTRSTHQEVRSPPRPRFPFPVSPAIPPDAGMSHATASISRLFTKGMHTASKQKLSPRVSAFKGAAKAKAREEAKGKGKAVEDAEPSDATAERLGIPAGTSMAKTFHSRTPSMLSIPDMVGVALSQHNTPNASGRSTPRGSLRISFAELPESYSSTTKKRVKKRTRKKSEDDDLSWWQTWFGGGMMNLGTDAGALVDERIGGRGRLGIDDPWIG</sequence>
<evidence type="ECO:0000256" key="1">
    <source>
        <dbReference type="SAM" id="MobiDB-lite"/>
    </source>
</evidence>
<dbReference type="EMBL" id="KN882067">
    <property type="protein sequence ID" value="KIY44645.1"/>
    <property type="molecule type" value="Genomic_DNA"/>
</dbReference>
<accession>A0A0D7A1M9</accession>
<dbReference type="OrthoDB" id="3254377at2759"/>
<feature type="region of interest" description="Disordered" evidence="1">
    <location>
        <begin position="253"/>
        <end position="278"/>
    </location>
</feature>
<feature type="compositionally biased region" description="Acidic residues" evidence="1">
    <location>
        <begin position="50"/>
        <end position="62"/>
    </location>
</feature>
<feature type="compositionally biased region" description="Basic and acidic residues" evidence="1">
    <location>
        <begin position="200"/>
        <end position="211"/>
    </location>
</feature>
<evidence type="ECO:0000313" key="3">
    <source>
        <dbReference type="Proteomes" id="UP000054144"/>
    </source>
</evidence>
<proteinExistence type="predicted"/>
<dbReference type="Proteomes" id="UP000054144">
    <property type="component" value="Unassembled WGS sequence"/>
</dbReference>
<feature type="region of interest" description="Disordered" evidence="1">
    <location>
        <begin position="192"/>
        <end position="213"/>
    </location>
</feature>
<keyword evidence="3" id="KW-1185">Reference proteome</keyword>
<evidence type="ECO:0000313" key="2">
    <source>
        <dbReference type="EMBL" id="KIY44645.1"/>
    </source>
</evidence>
<feature type="region of interest" description="Disordered" evidence="1">
    <location>
        <begin position="391"/>
        <end position="414"/>
    </location>
</feature>
<gene>
    <name evidence="2" type="ORF">FISHEDRAFT_77268</name>
</gene>
<feature type="region of interest" description="Disordered" evidence="1">
    <location>
        <begin position="293"/>
        <end position="346"/>
    </location>
</feature>
<feature type="compositionally biased region" description="Basic residues" evidence="1">
    <location>
        <begin position="82"/>
        <end position="92"/>
    </location>
</feature>
<feature type="region of interest" description="Disordered" evidence="1">
    <location>
        <begin position="27"/>
        <end position="98"/>
    </location>
</feature>
<protein>
    <submittedName>
        <fullName evidence="2">Uncharacterized protein</fullName>
    </submittedName>
</protein>